<dbReference type="Gene3D" id="3.50.50.60">
    <property type="entry name" value="FAD/NAD(P)-binding domain"/>
    <property type="match status" value="1"/>
</dbReference>
<dbReference type="SUPFAM" id="SSF51905">
    <property type="entry name" value="FAD/NAD(P)-binding domain"/>
    <property type="match status" value="1"/>
</dbReference>
<dbReference type="Gene3D" id="1.10.8.260">
    <property type="entry name" value="HI0933 insert domain-like"/>
    <property type="match status" value="1"/>
</dbReference>
<keyword evidence="7" id="KW-1185">Reference proteome</keyword>
<sequence length="410" mass="44414">MNPREVLIIGGGASGLTAAISAARKGARVTLIEGLNRVGKKILATGNGRCNLSNMTADKIHYHGENPEFMEYVVSQVTVEETLGFFQLLGLETKVEEGGKVFPLSDQASGVLDLLRYEVEKLGVRQILGDPVISLEKKAPEFTLKTASGKKILGDRVILATGGKSAPKLGSTGTGYALGKALGHSMTPVFPALVQIKCENPGFRNMKGVKIQGRIRSELKGRTLREEKGEILFTDYGVSGPPVLQLSRGIAESLGREERPGIVIDFFPEIPEEKLYETLWMMVSLDGEKPLDFSLIGLLNKKVIPVVLREIGVENLKKPCGEVGDQEIQKLTRLLKACRLKPSGTLSWKDSQVTAGGFRTKEIHPNTLESKTVPGLYFAGEVLDIDGDCGGFNLQWAWSSGIVAGERAAR</sequence>
<dbReference type="PANTHER" id="PTHR42887">
    <property type="entry name" value="OS12G0638800 PROTEIN"/>
    <property type="match status" value="1"/>
</dbReference>
<feature type="domain" description="RsdA/BaiN/AoA(So)-like Rossmann fold-like" evidence="4">
    <location>
        <begin position="5"/>
        <end position="406"/>
    </location>
</feature>
<dbReference type="AlphaFoldDB" id="A0AA44BDL1"/>
<evidence type="ECO:0000256" key="1">
    <source>
        <dbReference type="ARBA" id="ARBA00001974"/>
    </source>
</evidence>
<dbReference type="PRINTS" id="PR00411">
    <property type="entry name" value="PNDRDTASEI"/>
</dbReference>
<keyword evidence="3" id="KW-0274">FAD</keyword>
<evidence type="ECO:0000313" key="7">
    <source>
        <dbReference type="Proteomes" id="UP000449710"/>
    </source>
</evidence>
<gene>
    <name evidence="6" type="ORF">ISALK_06135</name>
</gene>
<dbReference type="EMBL" id="SUMG01000005">
    <property type="protein sequence ID" value="NBG88077.1"/>
    <property type="molecule type" value="Genomic_DNA"/>
</dbReference>
<accession>A0AA44BDL1</accession>
<dbReference type="Pfam" id="PF22780">
    <property type="entry name" value="HI0933_like_1st"/>
    <property type="match status" value="1"/>
</dbReference>
<dbReference type="InterPro" id="IPR023166">
    <property type="entry name" value="BaiN-like_dom_sf"/>
</dbReference>
<evidence type="ECO:0000313" key="6">
    <source>
        <dbReference type="EMBL" id="NBG88077.1"/>
    </source>
</evidence>
<evidence type="ECO:0000256" key="3">
    <source>
        <dbReference type="ARBA" id="ARBA00022827"/>
    </source>
</evidence>
<dbReference type="Gene3D" id="2.40.30.10">
    <property type="entry name" value="Translation factors"/>
    <property type="match status" value="1"/>
</dbReference>
<comment type="caution">
    <text evidence="6">The sequence shown here is derived from an EMBL/GenBank/DDBJ whole genome shotgun (WGS) entry which is preliminary data.</text>
</comment>
<organism evidence="6 7">
    <name type="scientific">Isachenkonia alkalipeptolytica</name>
    <dbReference type="NCBI Taxonomy" id="2565777"/>
    <lineage>
        <taxon>Bacteria</taxon>
        <taxon>Bacillati</taxon>
        <taxon>Bacillota</taxon>
        <taxon>Clostridia</taxon>
        <taxon>Eubacteriales</taxon>
        <taxon>Clostridiaceae</taxon>
        <taxon>Isachenkonia</taxon>
    </lineage>
</organism>
<proteinExistence type="predicted"/>
<dbReference type="InterPro" id="IPR036188">
    <property type="entry name" value="FAD/NAD-bd_sf"/>
</dbReference>
<dbReference type="SUPFAM" id="SSF160996">
    <property type="entry name" value="HI0933 insert domain-like"/>
    <property type="match status" value="1"/>
</dbReference>
<dbReference type="PANTHER" id="PTHR42887:SF2">
    <property type="entry name" value="OS12G0638800 PROTEIN"/>
    <property type="match status" value="1"/>
</dbReference>
<comment type="cofactor">
    <cofactor evidence="1">
        <name>FAD</name>
        <dbReference type="ChEBI" id="CHEBI:57692"/>
    </cofactor>
</comment>
<feature type="domain" description="RsdA/BaiN/AoA(So)-like insert" evidence="5">
    <location>
        <begin position="191"/>
        <end position="353"/>
    </location>
</feature>
<reference evidence="6 7" key="1">
    <citation type="submission" date="2019-04" db="EMBL/GenBank/DDBJ databases">
        <title>Isachenkonia alkalipeptolytica gen. nov. sp. nov. a new anaerobic, alkiliphilic organothrophic bacterium capable to reduce synthesized ferrihydrite isolated from a soda lake.</title>
        <authorList>
            <person name="Toshchakov S.V."/>
            <person name="Zavarzina D.G."/>
            <person name="Zhilina T.N."/>
            <person name="Kostrikina N.A."/>
            <person name="Kublanov I.V."/>
        </authorList>
    </citation>
    <scope>NUCLEOTIDE SEQUENCE [LARGE SCALE GENOMIC DNA]</scope>
    <source>
        <strain evidence="6 7">Z-1701</strain>
    </source>
</reference>
<dbReference type="Proteomes" id="UP000449710">
    <property type="component" value="Unassembled WGS sequence"/>
</dbReference>
<dbReference type="InterPro" id="IPR004792">
    <property type="entry name" value="BaiN-like"/>
</dbReference>
<dbReference type="PRINTS" id="PR00368">
    <property type="entry name" value="FADPNR"/>
</dbReference>
<evidence type="ECO:0000259" key="4">
    <source>
        <dbReference type="Pfam" id="PF03486"/>
    </source>
</evidence>
<dbReference type="RefSeq" id="WP_160720207.1">
    <property type="nucleotide sequence ID" value="NZ_SUMG01000005.1"/>
</dbReference>
<keyword evidence="2" id="KW-0285">Flavoprotein</keyword>
<evidence type="ECO:0000256" key="2">
    <source>
        <dbReference type="ARBA" id="ARBA00022630"/>
    </source>
</evidence>
<dbReference type="NCBIfam" id="TIGR00275">
    <property type="entry name" value="aminoacetone oxidase family FAD-binding enzyme"/>
    <property type="match status" value="1"/>
</dbReference>
<dbReference type="InterPro" id="IPR055178">
    <property type="entry name" value="RsdA/BaiN/AoA(So)-like_dom"/>
</dbReference>
<name>A0AA44BDL1_9CLOT</name>
<dbReference type="InterPro" id="IPR057661">
    <property type="entry name" value="RsdA/BaiN/AoA(So)_Rossmann"/>
</dbReference>
<protein>
    <submittedName>
        <fullName evidence="6">NAD(P)/FAD-dependent oxidoreductase</fullName>
    </submittedName>
</protein>
<dbReference type="Pfam" id="PF03486">
    <property type="entry name" value="HI0933_like"/>
    <property type="match status" value="1"/>
</dbReference>
<evidence type="ECO:0000259" key="5">
    <source>
        <dbReference type="Pfam" id="PF22780"/>
    </source>
</evidence>